<evidence type="ECO:0000256" key="5">
    <source>
        <dbReference type="ARBA" id="ARBA00023167"/>
    </source>
</evidence>
<proteinExistence type="predicted"/>
<keyword evidence="7" id="KW-0326">Glycosidase</keyword>
<evidence type="ECO:0000313" key="7">
    <source>
        <dbReference type="EMBL" id="MCG4609332.1"/>
    </source>
</evidence>
<dbReference type="InterPro" id="IPR010049">
    <property type="entry name" value="MTA_SAH_Nsdase"/>
</dbReference>
<dbReference type="InterPro" id="IPR000845">
    <property type="entry name" value="Nucleoside_phosphorylase_d"/>
</dbReference>
<dbReference type="PANTHER" id="PTHR46832">
    <property type="entry name" value="5'-METHYLTHIOADENOSINE/S-ADENOSYLHOMOCYSTEINE NUCLEOSIDASE"/>
    <property type="match status" value="1"/>
</dbReference>
<comment type="pathway">
    <text evidence="1">Amino-acid biosynthesis; L-methionine biosynthesis via salvage pathway; S-methyl-5-thio-alpha-D-ribose 1-phosphate from S-methyl-5'-thioadenosine (hydrolase route): step 1/2.</text>
</comment>
<dbReference type="EMBL" id="JAKNHQ010000001">
    <property type="protein sequence ID" value="MCG4609332.1"/>
    <property type="molecule type" value="Genomic_DNA"/>
</dbReference>
<keyword evidence="5" id="KW-0486">Methionine biosynthesis</keyword>
<dbReference type="GO" id="GO:0008782">
    <property type="term" value="F:adenosylhomocysteine nucleosidase activity"/>
    <property type="evidence" value="ECO:0007669"/>
    <property type="project" value="UniProtKB-EC"/>
</dbReference>
<dbReference type="Proteomes" id="UP001298681">
    <property type="component" value="Unassembled WGS sequence"/>
</dbReference>
<dbReference type="Gene3D" id="3.40.50.1580">
    <property type="entry name" value="Nucleoside phosphorylase domain"/>
    <property type="match status" value="1"/>
</dbReference>
<accession>A0ABS9MEV1</accession>
<feature type="domain" description="Nucleoside phosphorylase" evidence="6">
    <location>
        <begin position="2"/>
        <end position="224"/>
    </location>
</feature>
<dbReference type="CDD" id="cd09008">
    <property type="entry name" value="MTAN"/>
    <property type="match status" value="1"/>
</dbReference>
<evidence type="ECO:0000256" key="4">
    <source>
        <dbReference type="ARBA" id="ARBA00022801"/>
    </source>
</evidence>
<dbReference type="PANTHER" id="PTHR46832:SF1">
    <property type="entry name" value="5'-METHYLTHIOADENOSINE_S-ADENOSYLHOMOCYSTEINE NUCLEOSIDASE"/>
    <property type="match status" value="1"/>
</dbReference>
<keyword evidence="4 7" id="KW-0378">Hydrolase</keyword>
<evidence type="ECO:0000259" key="6">
    <source>
        <dbReference type="Pfam" id="PF01048"/>
    </source>
</evidence>
<dbReference type="InterPro" id="IPR035994">
    <property type="entry name" value="Nucleoside_phosphorylase_sf"/>
</dbReference>
<dbReference type="NCBIfam" id="TIGR01704">
    <property type="entry name" value="MTA_SAH-Nsdase"/>
    <property type="match status" value="1"/>
</dbReference>
<dbReference type="SUPFAM" id="SSF53167">
    <property type="entry name" value="Purine and uridine phosphorylases"/>
    <property type="match status" value="1"/>
</dbReference>
<evidence type="ECO:0000256" key="1">
    <source>
        <dbReference type="ARBA" id="ARBA00004945"/>
    </source>
</evidence>
<organism evidence="7 8">
    <name type="scientific">Anaeromassilibacillus senegalensis</name>
    <dbReference type="NCBI Taxonomy" id="1673717"/>
    <lineage>
        <taxon>Bacteria</taxon>
        <taxon>Bacillati</taxon>
        <taxon>Bacillota</taxon>
        <taxon>Clostridia</taxon>
        <taxon>Eubacteriales</taxon>
        <taxon>Acutalibacteraceae</taxon>
        <taxon>Anaeromassilibacillus</taxon>
    </lineage>
</organism>
<evidence type="ECO:0000256" key="3">
    <source>
        <dbReference type="ARBA" id="ARBA00022605"/>
    </source>
</evidence>
<evidence type="ECO:0000313" key="8">
    <source>
        <dbReference type="Proteomes" id="UP001298681"/>
    </source>
</evidence>
<dbReference type="NCBIfam" id="NF004079">
    <property type="entry name" value="PRK05584.1"/>
    <property type="match status" value="1"/>
</dbReference>
<keyword evidence="3" id="KW-0028">Amino-acid biosynthesis</keyword>
<gene>
    <name evidence="7" type="ORF">L0P57_00010</name>
</gene>
<sequence length="233" mass="24596">MIGIIGAMAIEVEEILAKLEHPQTETISGMDFVRGAIQGVECVVARCNVGKVNAAICAQTMILRYAPSRIINSGVAGGIGADVKIGDLVLADGAIQHDVDTTQIGDQIGMVSGINLVVIPTSSEMNRVLAEAARRCAYQGNVHIGRIASGDQFISSAEKLHWIASTFGAVACEMESGSIAQVCYINGTEYTAVRCISDNADSNAGVDYEQFSTFAAHQTTELLCTALPMLENI</sequence>
<protein>
    <recommendedName>
        <fullName evidence="2">adenosylhomocysteine nucleosidase</fullName>
        <ecNumber evidence="2">3.2.2.9</ecNumber>
    </recommendedName>
</protein>
<dbReference type="Pfam" id="PF01048">
    <property type="entry name" value="PNP_UDP_1"/>
    <property type="match status" value="1"/>
</dbReference>
<dbReference type="EC" id="3.2.2.9" evidence="2"/>
<reference evidence="7 8" key="1">
    <citation type="submission" date="2022-01" db="EMBL/GenBank/DDBJ databases">
        <title>Collection of gut derived symbiotic bacterial strains cultured from healthy donors.</title>
        <authorList>
            <person name="Lin H."/>
            <person name="Kohout C."/>
            <person name="Waligurski E."/>
            <person name="Pamer E.G."/>
        </authorList>
    </citation>
    <scope>NUCLEOTIDE SEQUENCE [LARGE SCALE GENOMIC DNA]</scope>
    <source>
        <strain evidence="7 8">DFI.7.58</strain>
    </source>
</reference>
<name>A0ABS9MEV1_9FIRM</name>
<comment type="caution">
    <text evidence="7">The sequence shown here is derived from an EMBL/GenBank/DDBJ whole genome shotgun (WGS) entry which is preliminary data.</text>
</comment>
<evidence type="ECO:0000256" key="2">
    <source>
        <dbReference type="ARBA" id="ARBA00011974"/>
    </source>
</evidence>
<keyword evidence="8" id="KW-1185">Reference proteome</keyword>